<evidence type="ECO:0000256" key="2">
    <source>
        <dbReference type="SAM" id="Phobius"/>
    </source>
</evidence>
<gene>
    <name evidence="3" type="ORF">BLA27_27440</name>
</gene>
<accession>A0A1J6I5U3</accession>
<evidence type="ECO:0000256" key="1">
    <source>
        <dbReference type="SAM" id="MobiDB-lite"/>
    </source>
</evidence>
<reference evidence="3 4" key="1">
    <citation type="submission" date="2016-10" db="EMBL/GenBank/DDBJ databases">
        <title>The Draft Genome Sequence of the Potato Rhizosphere Bacteria Ochrobactrum sp. IPA7.2.</title>
        <authorList>
            <person name="Gogoleva N.E."/>
            <person name="Khlopko Y.A."/>
            <person name="Burygin G.L."/>
            <person name="Plotnikov A.O."/>
        </authorList>
    </citation>
    <scope>NUCLEOTIDE SEQUENCE [LARGE SCALE GENOMIC DNA]</scope>
    <source>
        <strain evidence="3 4">IPA7.2</strain>
    </source>
</reference>
<dbReference type="EMBL" id="MOEC01000061">
    <property type="protein sequence ID" value="OIS90304.1"/>
    <property type="molecule type" value="Genomic_DNA"/>
</dbReference>
<protein>
    <submittedName>
        <fullName evidence="3">Uncharacterized protein</fullName>
    </submittedName>
</protein>
<dbReference type="RefSeq" id="WP_071634518.1">
    <property type="nucleotide sequence ID" value="NZ_MOEC01000061.1"/>
</dbReference>
<dbReference type="Proteomes" id="UP000182985">
    <property type="component" value="Unassembled WGS sequence"/>
</dbReference>
<keyword evidence="2" id="KW-1133">Transmembrane helix</keyword>
<dbReference type="OrthoDB" id="9134511at2"/>
<feature type="transmembrane region" description="Helical" evidence="2">
    <location>
        <begin position="72"/>
        <end position="92"/>
    </location>
</feature>
<keyword evidence="2" id="KW-0472">Membrane</keyword>
<proteinExistence type="predicted"/>
<organism evidence="3 4">
    <name type="scientific">Brucella cytisi</name>
    <dbReference type="NCBI Taxonomy" id="407152"/>
    <lineage>
        <taxon>Bacteria</taxon>
        <taxon>Pseudomonadati</taxon>
        <taxon>Pseudomonadota</taxon>
        <taxon>Alphaproteobacteria</taxon>
        <taxon>Hyphomicrobiales</taxon>
        <taxon>Brucellaceae</taxon>
        <taxon>Brucella/Ochrobactrum group</taxon>
        <taxon>Brucella</taxon>
    </lineage>
</organism>
<keyword evidence="2" id="KW-0812">Transmembrane</keyword>
<name>A0A1J6I5U3_9HYPH</name>
<evidence type="ECO:0000313" key="4">
    <source>
        <dbReference type="Proteomes" id="UP000182985"/>
    </source>
</evidence>
<keyword evidence="4" id="KW-1185">Reference proteome</keyword>
<sequence>MNHNRNNVIPLRPGGPTPVNEHPQEKSVKARRTTPGRGRTTAIKAAAFAGLGLFGVVRYVLFFLLTALRGPVRFLCALFTFCAIVGLPVAFFGLSDGDPMRGTALAIFGFGLIAASALSWWYDSLLLKLSPERMFMSL</sequence>
<comment type="caution">
    <text evidence="3">The sequence shown here is derived from an EMBL/GenBank/DDBJ whole genome shotgun (WGS) entry which is preliminary data.</text>
</comment>
<feature type="transmembrane region" description="Helical" evidence="2">
    <location>
        <begin position="104"/>
        <end position="122"/>
    </location>
</feature>
<feature type="transmembrane region" description="Helical" evidence="2">
    <location>
        <begin position="45"/>
        <end position="66"/>
    </location>
</feature>
<feature type="region of interest" description="Disordered" evidence="1">
    <location>
        <begin position="1"/>
        <end position="37"/>
    </location>
</feature>
<evidence type="ECO:0000313" key="3">
    <source>
        <dbReference type="EMBL" id="OIS90304.1"/>
    </source>
</evidence>
<dbReference type="AlphaFoldDB" id="A0A1J6I5U3"/>